<dbReference type="PANTHER" id="PTHR24559">
    <property type="entry name" value="TRANSPOSON TY3-I GAG-POL POLYPROTEIN"/>
    <property type="match status" value="1"/>
</dbReference>
<protein>
    <recommendedName>
        <fullName evidence="1">Reverse transcriptase domain-containing protein</fullName>
    </recommendedName>
</protein>
<dbReference type="SUPFAM" id="SSF56672">
    <property type="entry name" value="DNA/RNA polymerases"/>
    <property type="match status" value="1"/>
</dbReference>
<feature type="domain" description="Reverse transcriptase" evidence="1">
    <location>
        <begin position="2"/>
        <end position="161"/>
    </location>
</feature>
<evidence type="ECO:0000259" key="1">
    <source>
        <dbReference type="Pfam" id="PF00078"/>
    </source>
</evidence>
<comment type="caution">
    <text evidence="2">The sequence shown here is derived from an EMBL/GenBank/DDBJ whole genome shotgun (WGS) entry which is preliminary data.</text>
</comment>
<proteinExistence type="predicted"/>
<dbReference type="InterPro" id="IPR000477">
    <property type="entry name" value="RT_dom"/>
</dbReference>
<evidence type="ECO:0000313" key="3">
    <source>
        <dbReference type="Proteomes" id="UP000235145"/>
    </source>
</evidence>
<dbReference type="EMBL" id="NBSK02000006">
    <property type="protein sequence ID" value="KAJ0200436.1"/>
    <property type="molecule type" value="Genomic_DNA"/>
</dbReference>
<dbReference type="Proteomes" id="UP000235145">
    <property type="component" value="Unassembled WGS sequence"/>
</dbReference>
<accession>A0A9R1X5U7</accession>
<dbReference type="InterPro" id="IPR043128">
    <property type="entry name" value="Rev_trsase/Diguanyl_cyclase"/>
</dbReference>
<organism evidence="2 3">
    <name type="scientific">Lactuca sativa</name>
    <name type="common">Garden lettuce</name>
    <dbReference type="NCBI Taxonomy" id="4236"/>
    <lineage>
        <taxon>Eukaryota</taxon>
        <taxon>Viridiplantae</taxon>
        <taxon>Streptophyta</taxon>
        <taxon>Embryophyta</taxon>
        <taxon>Tracheophyta</taxon>
        <taxon>Spermatophyta</taxon>
        <taxon>Magnoliopsida</taxon>
        <taxon>eudicotyledons</taxon>
        <taxon>Gunneridae</taxon>
        <taxon>Pentapetalae</taxon>
        <taxon>asterids</taxon>
        <taxon>campanulids</taxon>
        <taxon>Asterales</taxon>
        <taxon>Asteraceae</taxon>
        <taxon>Cichorioideae</taxon>
        <taxon>Cichorieae</taxon>
        <taxon>Lactucinae</taxon>
        <taxon>Lactuca</taxon>
    </lineage>
</organism>
<dbReference type="Pfam" id="PF00078">
    <property type="entry name" value="RVT_1"/>
    <property type="match status" value="1"/>
</dbReference>
<reference evidence="2 3" key="1">
    <citation type="journal article" date="2017" name="Nat. Commun.">
        <title>Genome assembly with in vitro proximity ligation data and whole-genome triplication in lettuce.</title>
        <authorList>
            <person name="Reyes-Chin-Wo S."/>
            <person name="Wang Z."/>
            <person name="Yang X."/>
            <person name="Kozik A."/>
            <person name="Arikit S."/>
            <person name="Song C."/>
            <person name="Xia L."/>
            <person name="Froenicke L."/>
            <person name="Lavelle D.O."/>
            <person name="Truco M.J."/>
            <person name="Xia R."/>
            <person name="Zhu S."/>
            <person name="Xu C."/>
            <person name="Xu H."/>
            <person name="Xu X."/>
            <person name="Cox K."/>
            <person name="Korf I."/>
            <person name="Meyers B.C."/>
            <person name="Michelmore R.W."/>
        </authorList>
    </citation>
    <scope>NUCLEOTIDE SEQUENCE [LARGE SCALE GENOMIC DNA]</scope>
    <source>
        <strain evidence="3">cv. Salinas</strain>
        <tissue evidence="2">Seedlings</tissue>
    </source>
</reference>
<gene>
    <name evidence="2" type="ORF">LSAT_V11C600300860</name>
</gene>
<dbReference type="AlphaFoldDB" id="A0A9R1X5U7"/>
<dbReference type="Gene3D" id="3.30.70.270">
    <property type="match status" value="2"/>
</dbReference>
<name>A0A9R1X5U7_LACSA</name>
<sequence>MVRKHNESWRMCVDYTDLNKACPKDYYQLPKIDQKVESLEGLKWKCFLNAYKGYYQIWMQKEDEDKITFYTNHGAFCYQKMHIRLKTARAAYQSLVDKIFQNQIGRSVEVYVEDMVIKSKNETTLSRDFDETLKTLEKSQMKLNPTKCTFVTQEGQLLGYYVTREGNIM</sequence>
<dbReference type="CDD" id="cd01647">
    <property type="entry name" value="RT_LTR"/>
    <property type="match status" value="1"/>
</dbReference>
<dbReference type="InterPro" id="IPR043502">
    <property type="entry name" value="DNA/RNA_pol_sf"/>
</dbReference>
<dbReference type="PANTHER" id="PTHR24559:SF444">
    <property type="entry name" value="REVERSE TRANSCRIPTASE DOMAIN-CONTAINING PROTEIN"/>
    <property type="match status" value="1"/>
</dbReference>
<evidence type="ECO:0000313" key="2">
    <source>
        <dbReference type="EMBL" id="KAJ0200436.1"/>
    </source>
</evidence>
<keyword evidence="3" id="KW-1185">Reference proteome</keyword>
<dbReference type="InterPro" id="IPR053134">
    <property type="entry name" value="RNA-dir_DNA_polymerase"/>
</dbReference>